<proteinExistence type="inferred from homology"/>
<dbReference type="EMBL" id="CP060828">
    <property type="protein sequence ID" value="QNP74829.1"/>
    <property type="molecule type" value="Genomic_DNA"/>
</dbReference>
<evidence type="ECO:0000256" key="2">
    <source>
        <dbReference type="ARBA" id="ARBA00005466"/>
    </source>
</evidence>
<dbReference type="Proteomes" id="UP000516052">
    <property type="component" value="Chromosome"/>
</dbReference>
<evidence type="ECO:0000313" key="8">
    <source>
        <dbReference type="EMBL" id="QNP74829.1"/>
    </source>
</evidence>
<evidence type="ECO:0000313" key="9">
    <source>
        <dbReference type="Proteomes" id="UP000516052"/>
    </source>
</evidence>
<dbReference type="InterPro" id="IPR012951">
    <property type="entry name" value="BBE"/>
</dbReference>
<comment type="cofactor">
    <cofactor evidence="1">
        <name>FAD</name>
        <dbReference type="ChEBI" id="CHEBI:57692"/>
    </cofactor>
</comment>
<comment type="similarity">
    <text evidence="2">Belongs to the oxygen-dependent FAD-linked oxidoreductase family.</text>
</comment>
<accession>A0A7H0IPW3</accession>
<dbReference type="PANTHER" id="PTHR42973">
    <property type="entry name" value="BINDING OXIDOREDUCTASE, PUTATIVE (AFU_ORTHOLOGUE AFUA_1G17690)-RELATED"/>
    <property type="match status" value="1"/>
</dbReference>
<evidence type="ECO:0000256" key="5">
    <source>
        <dbReference type="ARBA" id="ARBA00023002"/>
    </source>
</evidence>
<keyword evidence="9" id="KW-1185">Reference proteome</keyword>
<keyword evidence="4" id="KW-0274">FAD</keyword>
<protein>
    <submittedName>
        <fullName evidence="8">FAD-binding oxidoreductase</fullName>
    </submittedName>
</protein>
<feature type="domain" description="FAD-binding PCMH-type" evidence="7">
    <location>
        <begin position="41"/>
        <end position="221"/>
    </location>
</feature>
<dbReference type="SUPFAM" id="SSF56176">
    <property type="entry name" value="FAD-binding/transporter-associated domain-like"/>
    <property type="match status" value="1"/>
</dbReference>
<keyword evidence="5" id="KW-0560">Oxidoreductase</keyword>
<dbReference type="InterPro" id="IPR016166">
    <property type="entry name" value="FAD-bd_PCMH"/>
</dbReference>
<dbReference type="PROSITE" id="PS51387">
    <property type="entry name" value="FAD_PCMH"/>
    <property type="match status" value="1"/>
</dbReference>
<feature type="region of interest" description="Disordered" evidence="6">
    <location>
        <begin position="515"/>
        <end position="534"/>
    </location>
</feature>
<keyword evidence="3" id="KW-0285">Flavoprotein</keyword>
<gene>
    <name evidence="8" type="ORF">IAG44_38880</name>
</gene>
<evidence type="ECO:0000256" key="4">
    <source>
        <dbReference type="ARBA" id="ARBA00022827"/>
    </source>
</evidence>
<evidence type="ECO:0000256" key="3">
    <source>
        <dbReference type="ARBA" id="ARBA00022630"/>
    </source>
</evidence>
<dbReference type="PANTHER" id="PTHR42973:SF39">
    <property type="entry name" value="FAD-BINDING PCMH-TYPE DOMAIN-CONTAINING PROTEIN"/>
    <property type="match status" value="1"/>
</dbReference>
<evidence type="ECO:0000259" key="7">
    <source>
        <dbReference type="PROSITE" id="PS51387"/>
    </source>
</evidence>
<dbReference type="Gene3D" id="3.30.465.10">
    <property type="match status" value="1"/>
</dbReference>
<dbReference type="InterPro" id="IPR050416">
    <property type="entry name" value="FAD-linked_Oxidoreductase"/>
</dbReference>
<dbReference type="Pfam" id="PF08031">
    <property type="entry name" value="BBE"/>
    <property type="match status" value="1"/>
</dbReference>
<evidence type="ECO:0000256" key="1">
    <source>
        <dbReference type="ARBA" id="ARBA00001974"/>
    </source>
</evidence>
<dbReference type="KEGG" id="sroi:IAG44_38880"/>
<name>A0A7H0IPW3_9ACTN</name>
<dbReference type="GO" id="GO:0071949">
    <property type="term" value="F:FAD binding"/>
    <property type="evidence" value="ECO:0007669"/>
    <property type="project" value="InterPro"/>
</dbReference>
<dbReference type="Gene3D" id="3.40.462.20">
    <property type="match status" value="1"/>
</dbReference>
<dbReference type="GO" id="GO:0016491">
    <property type="term" value="F:oxidoreductase activity"/>
    <property type="evidence" value="ECO:0007669"/>
    <property type="project" value="UniProtKB-KW"/>
</dbReference>
<dbReference type="RefSeq" id="WP_187751753.1">
    <property type="nucleotide sequence ID" value="NZ_CP060828.1"/>
</dbReference>
<dbReference type="Pfam" id="PF01565">
    <property type="entry name" value="FAD_binding_4"/>
    <property type="match status" value="1"/>
</dbReference>
<dbReference type="InterPro" id="IPR006094">
    <property type="entry name" value="Oxid_FAD_bind_N"/>
</dbReference>
<evidence type="ECO:0000256" key="6">
    <source>
        <dbReference type="SAM" id="MobiDB-lite"/>
    </source>
</evidence>
<sequence length="534" mass="58314">MTTTRQGLFAIMHSDSTDRAVIVTPDDPRYPDLTSGTNQRFVGKPEMIRLITSTEDAVAAVRDAFAAGKRVSLRSGGHCVEDFVYNPEVEVVLDLSQLDEIAFDADRQAFMVSSGALLLNVYERLYRHWGVTIPGGICYSVGVGGHVCGGGYGMLSRTLGLTVDHLYAVEVVHVAADGEVAAVVATREPDDPHRDLWWAHTGGGGGNFGVVTRYWFRTPGRGGTDPSKLLVAPPSRVLLGQCAVPWDQLTEADFDRLVANYGAWNEANSRPGSRGAELSSILVLNHRASGPVALLSQVDAALPDAAGLLRGFLSDVFEGTALAGSPQVLDAVEELAWLQATRHVTTVIGNQPIPSVRGITKSAYLRRGFTSDQRTALYRNLTRPDTHSPGAIVMLMPFGGRINAVGSDETASAQRDSVMKMRIENWWVDPRTDDANMAWGRDIFTQLFARTGGAPVPDDSTDGCYVNYADSDMLDPRLNRSGVPWSTLYYKDNYDRLRRVKTHWDPHNFFRHRMSIEPLPPSPGGQFGASRIPS</sequence>
<dbReference type="AlphaFoldDB" id="A0A7H0IPW3"/>
<organism evidence="8 9">
    <name type="scientific">Streptomyces roseirectus</name>
    <dbReference type="NCBI Taxonomy" id="2768066"/>
    <lineage>
        <taxon>Bacteria</taxon>
        <taxon>Bacillati</taxon>
        <taxon>Actinomycetota</taxon>
        <taxon>Actinomycetes</taxon>
        <taxon>Kitasatosporales</taxon>
        <taxon>Streptomycetaceae</taxon>
        <taxon>Streptomyces</taxon>
    </lineage>
</organism>
<reference evidence="8 9" key="1">
    <citation type="submission" date="2020-08" db="EMBL/GenBank/DDBJ databases">
        <title>A novel species.</title>
        <authorList>
            <person name="Gao J."/>
        </authorList>
    </citation>
    <scope>NUCLEOTIDE SEQUENCE [LARGE SCALE GENOMIC DNA]</scope>
    <source>
        <strain evidence="8 9">CRXT-G-22</strain>
    </source>
</reference>
<dbReference type="InterPro" id="IPR016169">
    <property type="entry name" value="FAD-bd_PCMH_sub2"/>
</dbReference>
<dbReference type="InterPro" id="IPR036318">
    <property type="entry name" value="FAD-bd_PCMH-like_sf"/>
</dbReference>